<organism evidence="3">
    <name type="scientific">marine sediment metagenome</name>
    <dbReference type="NCBI Taxonomy" id="412755"/>
    <lineage>
        <taxon>unclassified sequences</taxon>
        <taxon>metagenomes</taxon>
        <taxon>ecological metagenomes</taxon>
    </lineage>
</organism>
<evidence type="ECO:0000313" key="3">
    <source>
        <dbReference type="EMBL" id="KTF06553.1"/>
    </source>
</evidence>
<dbReference type="InterPro" id="IPR050574">
    <property type="entry name" value="HPF/YfiA_ribosome-assoc"/>
</dbReference>
<dbReference type="GO" id="GO:0022627">
    <property type="term" value="C:cytosolic small ribosomal subunit"/>
    <property type="evidence" value="ECO:0007669"/>
    <property type="project" value="TreeGrafter"/>
</dbReference>
<reference evidence="3" key="1">
    <citation type="submission" date="2013-11" db="EMBL/GenBank/DDBJ databases">
        <title>Microbial diversity, functional groups and degradation webs in Northern and Southern Mediterranean and Red Sea marine crude oil polluted sites.</title>
        <authorList>
            <person name="Daffonchio D."/>
            <person name="Mapelli F."/>
            <person name="Ferrer M."/>
            <person name="Richter M."/>
            <person name="Cherif A."/>
            <person name="Malkawi H.I."/>
            <person name="Yakimov M.M."/>
            <person name="Abdel-Fattah Y.R."/>
            <person name="Blaghen M."/>
            <person name="Golyshin P.N."/>
            <person name="Kalogerakis N."/>
            <person name="Boon N."/>
            <person name="Magagnini M."/>
            <person name="Fava F."/>
        </authorList>
    </citation>
    <scope>NUCLEOTIDE SEQUENCE</scope>
</reference>
<dbReference type="PANTHER" id="PTHR33231">
    <property type="entry name" value="30S RIBOSOMAL PROTEIN"/>
    <property type="match status" value="1"/>
</dbReference>
<gene>
    <name evidence="3" type="ORF">MGSAQ_001946</name>
</gene>
<keyword evidence="3" id="KW-0689">Ribosomal protein</keyword>
<dbReference type="PANTHER" id="PTHR33231:SF1">
    <property type="entry name" value="30S RIBOSOMAL PROTEIN"/>
    <property type="match status" value="1"/>
</dbReference>
<dbReference type="SUPFAM" id="SSF69754">
    <property type="entry name" value="Ribosome binding protein Y (YfiA homologue)"/>
    <property type="match status" value="1"/>
</dbReference>
<accession>A0A1B6NT68</accession>
<dbReference type="NCBIfam" id="TIGR00741">
    <property type="entry name" value="yfiA"/>
    <property type="match status" value="1"/>
</dbReference>
<dbReference type="GO" id="GO:0043024">
    <property type="term" value="F:ribosomal small subunit binding"/>
    <property type="evidence" value="ECO:0007669"/>
    <property type="project" value="TreeGrafter"/>
</dbReference>
<dbReference type="Gene3D" id="3.30.160.100">
    <property type="entry name" value="Ribosome hibernation promotion factor-like"/>
    <property type="match status" value="1"/>
</dbReference>
<comment type="caution">
    <text evidence="3">The sequence shown here is derived from an EMBL/GenBank/DDBJ whole genome shotgun (WGS) entry which is preliminary data.</text>
</comment>
<keyword evidence="1" id="KW-0810">Translation regulation</keyword>
<name>A0A1B6NT68_9ZZZZ</name>
<dbReference type="EMBL" id="AYSL01001083">
    <property type="protein sequence ID" value="KTF06553.1"/>
    <property type="molecule type" value="Genomic_DNA"/>
</dbReference>
<dbReference type="CDD" id="cd00552">
    <property type="entry name" value="RaiA"/>
    <property type="match status" value="1"/>
</dbReference>
<evidence type="ECO:0000256" key="2">
    <source>
        <dbReference type="SAM" id="MobiDB-lite"/>
    </source>
</evidence>
<sequence length="142" mass="16168">MRLHLLNVSYKYKDNNMNVSISGHHISVTEAMDTAVREKLEKVERHFDQIQSIKVILSLDNSGASDGGKKSHKAEAIMRVSGQEMFVQALEDDMYKAINEMADKLDRQVRKYKTRQERKKTQGAGRDERYQDTTPAEAVPAA</sequence>
<dbReference type="Pfam" id="PF02482">
    <property type="entry name" value="Ribosomal_S30AE"/>
    <property type="match status" value="1"/>
</dbReference>
<dbReference type="InterPro" id="IPR036567">
    <property type="entry name" value="RHF-like"/>
</dbReference>
<proteinExistence type="predicted"/>
<keyword evidence="3" id="KW-0687">Ribonucleoprotein</keyword>
<dbReference type="AlphaFoldDB" id="A0A1B6NT68"/>
<feature type="region of interest" description="Disordered" evidence="2">
    <location>
        <begin position="106"/>
        <end position="142"/>
    </location>
</feature>
<dbReference type="GO" id="GO:0045900">
    <property type="term" value="P:negative regulation of translational elongation"/>
    <property type="evidence" value="ECO:0007669"/>
    <property type="project" value="TreeGrafter"/>
</dbReference>
<evidence type="ECO:0000256" key="1">
    <source>
        <dbReference type="ARBA" id="ARBA00022845"/>
    </source>
</evidence>
<dbReference type="InterPro" id="IPR003489">
    <property type="entry name" value="RHF/RaiA"/>
</dbReference>
<protein>
    <submittedName>
        <fullName evidence="3">Sigma 54 modulation protein/ribosomal protein S30EA</fullName>
    </submittedName>
</protein>